<keyword evidence="2" id="KW-1185">Reference proteome</keyword>
<evidence type="ECO:0000313" key="2">
    <source>
        <dbReference type="Proteomes" id="UP000008065"/>
    </source>
</evidence>
<dbReference type="AlphaFoldDB" id="F8MVP9"/>
<reference evidence="2" key="1">
    <citation type="journal article" date="2011" name="Genetics">
        <title>Massive changes in genome architecture accompany the transition to self-fertility in the filamentous fungus Neurospora tetrasperma.</title>
        <authorList>
            <person name="Ellison C.E."/>
            <person name="Stajich J.E."/>
            <person name="Jacobson D.J."/>
            <person name="Natvig D.O."/>
            <person name="Lapidus A."/>
            <person name="Foster B."/>
            <person name="Aerts A."/>
            <person name="Riley R."/>
            <person name="Lindquist E.A."/>
            <person name="Grigoriev I.V."/>
            <person name="Taylor J.W."/>
        </authorList>
    </citation>
    <scope>NUCLEOTIDE SEQUENCE [LARGE SCALE GENOMIC DNA]</scope>
    <source>
        <strain evidence="2">FGSC 2508 / P0657</strain>
    </source>
</reference>
<dbReference type="EMBL" id="GL891307">
    <property type="protein sequence ID" value="EGO54800.1"/>
    <property type="molecule type" value="Genomic_DNA"/>
</dbReference>
<dbReference type="VEuPathDB" id="FungiDB:NEUTE1DRAFT_50284"/>
<protein>
    <submittedName>
        <fullName evidence="1">Uncharacterized protein</fullName>
    </submittedName>
</protein>
<evidence type="ECO:0000313" key="1">
    <source>
        <dbReference type="EMBL" id="EGO54800.1"/>
    </source>
</evidence>
<sequence>MPLEFYYYRCWPVTLFERRKAESGSVGTAPLSWYPYNDKVLSVLTAQPL</sequence>
<dbReference type="GeneID" id="20828262"/>
<proteinExistence type="predicted"/>
<dbReference type="HOGENOM" id="CLU_3143504_0_0_1"/>
<organism evidence="1 2">
    <name type="scientific">Neurospora tetrasperma (strain FGSC 2508 / ATCC MYA-4615 / P0657)</name>
    <dbReference type="NCBI Taxonomy" id="510951"/>
    <lineage>
        <taxon>Eukaryota</taxon>
        <taxon>Fungi</taxon>
        <taxon>Dikarya</taxon>
        <taxon>Ascomycota</taxon>
        <taxon>Pezizomycotina</taxon>
        <taxon>Sordariomycetes</taxon>
        <taxon>Sordariomycetidae</taxon>
        <taxon>Sordariales</taxon>
        <taxon>Sordariaceae</taxon>
        <taxon>Neurospora</taxon>
    </lineage>
</organism>
<dbReference type="KEGG" id="nte:NEUTE1DRAFT50284"/>
<dbReference type="RefSeq" id="XP_009853914.1">
    <property type="nucleotide sequence ID" value="XM_009855612.1"/>
</dbReference>
<name>F8MVP9_NEUT8</name>
<dbReference type="Proteomes" id="UP000008065">
    <property type="component" value="Unassembled WGS sequence"/>
</dbReference>
<gene>
    <name evidence="1" type="ORF">NEUTE1DRAFT_50284</name>
</gene>
<accession>F8MVP9</accession>